<feature type="signal peptide" evidence="1">
    <location>
        <begin position="1"/>
        <end position="24"/>
    </location>
</feature>
<organism evidence="3 4">
    <name type="scientific">Mycolicibacterium cosmeticum</name>
    <dbReference type="NCBI Taxonomy" id="258533"/>
    <lineage>
        <taxon>Bacteria</taxon>
        <taxon>Bacillati</taxon>
        <taxon>Actinomycetota</taxon>
        <taxon>Actinomycetes</taxon>
        <taxon>Mycobacteriales</taxon>
        <taxon>Mycobacteriaceae</taxon>
        <taxon>Mycolicibacterium</taxon>
    </lineage>
</organism>
<dbReference type="Gene3D" id="2.60.120.10">
    <property type="entry name" value="Jelly Rolls"/>
    <property type="match status" value="1"/>
</dbReference>
<feature type="domain" description="Cupin type-2" evidence="2">
    <location>
        <begin position="64"/>
        <end position="131"/>
    </location>
</feature>
<dbReference type="InterPro" id="IPR011051">
    <property type="entry name" value="RmlC_Cupin_sf"/>
</dbReference>
<proteinExistence type="predicted"/>
<reference evidence="3" key="2">
    <citation type="submission" date="2014-03" db="EMBL/GenBank/DDBJ databases">
        <authorList>
            <person name="Urmite Genomes"/>
        </authorList>
    </citation>
    <scope>NUCLEOTIDE SEQUENCE</scope>
    <source>
        <strain evidence="3">DSM 44829</strain>
    </source>
</reference>
<dbReference type="RefSeq" id="WP_024455794.1">
    <property type="nucleotide sequence ID" value="NZ_CCBB010000001.1"/>
</dbReference>
<sequence length="150" mass="15041">MTRRIFTAVVAAALPLVGAGGAQATPAEGDVVRTDLAKGTTDVPVSIVTTDGVASALLVQSLLIKPGASSGWHTHPGTEFSAIKAGSVAVQTGPGCDITEYVAGQAVFIPAGMPHRVDNDSAHDAEVIVTYTVPADAPVRGDAPDVCAPA</sequence>
<gene>
    <name evidence="3" type="ORF">BN977_00395</name>
</gene>
<accession>W9ASR5</accession>
<dbReference type="EMBL" id="CCBB010000001">
    <property type="protein sequence ID" value="CDO05621.1"/>
    <property type="molecule type" value="Genomic_DNA"/>
</dbReference>
<keyword evidence="1" id="KW-0732">Signal</keyword>
<reference evidence="3" key="1">
    <citation type="submission" date="2014-03" db="EMBL/GenBank/DDBJ databases">
        <title>Draft Genome Sequence of Mycobacterium cosmeticum DSM 44829.</title>
        <authorList>
            <person name="Croce O."/>
            <person name="Robert C."/>
            <person name="Raoult D."/>
            <person name="Drancourt M."/>
        </authorList>
    </citation>
    <scope>NUCLEOTIDE SEQUENCE [LARGE SCALE GENOMIC DNA]</scope>
    <source>
        <strain evidence="3">DSM 44829</strain>
    </source>
</reference>
<keyword evidence="4" id="KW-1185">Reference proteome</keyword>
<dbReference type="eggNOG" id="COG1917">
    <property type="taxonomic scope" value="Bacteria"/>
</dbReference>
<dbReference type="InterPro" id="IPR014710">
    <property type="entry name" value="RmlC-like_jellyroll"/>
</dbReference>
<evidence type="ECO:0000313" key="4">
    <source>
        <dbReference type="Proteomes" id="UP000028870"/>
    </source>
</evidence>
<dbReference type="OrthoDB" id="129561at2"/>
<evidence type="ECO:0000259" key="2">
    <source>
        <dbReference type="Pfam" id="PF07883"/>
    </source>
</evidence>
<protein>
    <submittedName>
        <fullName evidence="3">Cupin 2 domain-containing protein</fullName>
    </submittedName>
</protein>
<name>W9ASR5_MYCCO</name>
<comment type="caution">
    <text evidence="3">The sequence shown here is derived from an EMBL/GenBank/DDBJ whole genome shotgun (WGS) entry which is preliminary data.</text>
</comment>
<dbReference type="InterPro" id="IPR013096">
    <property type="entry name" value="Cupin_2"/>
</dbReference>
<dbReference type="STRING" id="258533.BN977_00395"/>
<dbReference type="AlphaFoldDB" id="W9ASR5"/>
<feature type="chain" id="PRO_5004916600" evidence="1">
    <location>
        <begin position="25"/>
        <end position="150"/>
    </location>
</feature>
<evidence type="ECO:0000256" key="1">
    <source>
        <dbReference type="SAM" id="SignalP"/>
    </source>
</evidence>
<evidence type="ECO:0000313" key="3">
    <source>
        <dbReference type="EMBL" id="CDO05621.1"/>
    </source>
</evidence>
<dbReference type="SUPFAM" id="SSF51182">
    <property type="entry name" value="RmlC-like cupins"/>
    <property type="match status" value="1"/>
</dbReference>
<dbReference type="Pfam" id="PF07883">
    <property type="entry name" value="Cupin_2"/>
    <property type="match status" value="1"/>
</dbReference>
<dbReference type="Proteomes" id="UP000028870">
    <property type="component" value="Unassembled WGS sequence"/>
</dbReference>